<name>A0A0A9FGS3_ARUDO</name>
<dbReference type="EMBL" id="GBRH01188570">
    <property type="protein sequence ID" value="JAE09326.1"/>
    <property type="molecule type" value="Transcribed_RNA"/>
</dbReference>
<sequence length="45" mass="5087">MRSPYLIADIFIVPASDRLSGCFTDQFQFRVQSDLAAKFLTRCTG</sequence>
<organism evidence="1">
    <name type="scientific">Arundo donax</name>
    <name type="common">Giant reed</name>
    <name type="synonym">Donax arundinaceus</name>
    <dbReference type="NCBI Taxonomy" id="35708"/>
    <lineage>
        <taxon>Eukaryota</taxon>
        <taxon>Viridiplantae</taxon>
        <taxon>Streptophyta</taxon>
        <taxon>Embryophyta</taxon>
        <taxon>Tracheophyta</taxon>
        <taxon>Spermatophyta</taxon>
        <taxon>Magnoliopsida</taxon>
        <taxon>Liliopsida</taxon>
        <taxon>Poales</taxon>
        <taxon>Poaceae</taxon>
        <taxon>PACMAD clade</taxon>
        <taxon>Arundinoideae</taxon>
        <taxon>Arundineae</taxon>
        <taxon>Arundo</taxon>
    </lineage>
</organism>
<reference evidence="1" key="2">
    <citation type="journal article" date="2015" name="Data Brief">
        <title>Shoot transcriptome of the giant reed, Arundo donax.</title>
        <authorList>
            <person name="Barrero R.A."/>
            <person name="Guerrero F.D."/>
            <person name="Moolhuijzen P."/>
            <person name="Goolsby J.A."/>
            <person name="Tidwell J."/>
            <person name="Bellgard S.E."/>
            <person name="Bellgard M.I."/>
        </authorList>
    </citation>
    <scope>NUCLEOTIDE SEQUENCE</scope>
    <source>
        <tissue evidence="1">Shoot tissue taken approximately 20 cm above the soil surface</tissue>
    </source>
</reference>
<protein>
    <submittedName>
        <fullName evidence="1">Uncharacterized protein</fullName>
    </submittedName>
</protein>
<dbReference type="AlphaFoldDB" id="A0A0A9FGS3"/>
<proteinExistence type="predicted"/>
<accession>A0A0A9FGS3</accession>
<evidence type="ECO:0000313" key="1">
    <source>
        <dbReference type="EMBL" id="JAE09326.1"/>
    </source>
</evidence>
<reference evidence="1" key="1">
    <citation type="submission" date="2014-09" db="EMBL/GenBank/DDBJ databases">
        <authorList>
            <person name="Magalhaes I.L.F."/>
            <person name="Oliveira U."/>
            <person name="Santos F.R."/>
            <person name="Vidigal T.H.D.A."/>
            <person name="Brescovit A.D."/>
            <person name="Santos A.J."/>
        </authorList>
    </citation>
    <scope>NUCLEOTIDE SEQUENCE</scope>
    <source>
        <tissue evidence="1">Shoot tissue taken approximately 20 cm above the soil surface</tissue>
    </source>
</reference>